<evidence type="ECO:0000313" key="2">
    <source>
        <dbReference type="Proteomes" id="UP000594500"/>
    </source>
</evidence>
<accession>A0AAQ0BKG4</accession>
<reference evidence="1 2" key="1">
    <citation type="submission" date="2020-10" db="EMBL/GenBank/DDBJ databases">
        <title>Resistance determinants and their genetic context in bacteria from a longitudinal study of pigs reared under conventional and antibiotic-free husbandry practices.</title>
        <authorList>
            <person name="Poulin-Laprade D."/>
            <person name="Brouard J.-S."/>
            <person name="Gagnon N."/>
            <person name="Turcotte A."/>
            <person name="Langlois A."/>
            <person name="Matte J.J."/>
            <person name="Carrillo C.D."/>
            <person name="Zaheer R."/>
            <person name="McAllister T."/>
            <person name="Topp E."/>
            <person name="Talbot G."/>
        </authorList>
    </citation>
    <scope>NUCLEOTIDE SEQUENCE [LARGE SCALE GENOMIC DNA]</scope>
    <source>
        <strain evidence="1 2">Res13-Abat-PEB01-P1-04-A</strain>
    </source>
</reference>
<dbReference type="SUPFAM" id="SSF53254">
    <property type="entry name" value="Phosphoglycerate mutase-like"/>
    <property type="match status" value="1"/>
</dbReference>
<dbReference type="EMBL" id="CP062916">
    <property type="protein sequence ID" value="QPF06654.1"/>
    <property type="molecule type" value="Genomic_DNA"/>
</dbReference>
<name>A0AAQ0BKG4_RAOTE</name>
<dbReference type="Proteomes" id="UP000594500">
    <property type="component" value="Chromosome"/>
</dbReference>
<dbReference type="AlphaFoldDB" id="A0AAQ0BKG4"/>
<protein>
    <submittedName>
        <fullName evidence="1">Histidine phosphatase family protein</fullName>
    </submittedName>
</protein>
<dbReference type="Gene3D" id="3.40.50.1240">
    <property type="entry name" value="Phosphoglycerate mutase-like"/>
    <property type="match status" value="1"/>
</dbReference>
<dbReference type="InterPro" id="IPR029033">
    <property type="entry name" value="His_PPase_superfam"/>
</dbReference>
<gene>
    <name evidence="1" type="ORF">IMO34_14875</name>
</gene>
<sequence>MDITLMRHGKPEIAARRGGRWLSAHEMHAWIADYNAAKVAEMPCPRTTSVCEASDYFVSSPLPRALTSLSTLGANPHAILHELSEAPLPVINVPLIKFPSAIWLILFRLLWLTDLARGSEAKAEVRMRAARMARELIDAAARYGHVVSMGHGILNRFISLELTRLGWIKIASTGSGYGSYVTWRSPTGRL</sequence>
<proteinExistence type="predicted"/>
<evidence type="ECO:0000313" key="1">
    <source>
        <dbReference type="EMBL" id="QPF06654.1"/>
    </source>
</evidence>
<dbReference type="RefSeq" id="WP_195709387.1">
    <property type="nucleotide sequence ID" value="NZ_CP062916.1"/>
</dbReference>
<organism evidence="1 2">
    <name type="scientific">Raoultella terrigena</name>
    <name type="common">Klebsiella terrigena</name>
    <dbReference type="NCBI Taxonomy" id="577"/>
    <lineage>
        <taxon>Bacteria</taxon>
        <taxon>Pseudomonadati</taxon>
        <taxon>Pseudomonadota</taxon>
        <taxon>Gammaproteobacteria</taxon>
        <taxon>Enterobacterales</taxon>
        <taxon>Enterobacteriaceae</taxon>
        <taxon>Klebsiella/Raoultella group</taxon>
        <taxon>Raoultella</taxon>
    </lineage>
</organism>